<gene>
    <name evidence="10" type="primary">LOC104604157</name>
</gene>
<dbReference type="Pfam" id="PF04434">
    <property type="entry name" value="SWIM"/>
    <property type="match status" value="1"/>
</dbReference>
<evidence type="ECO:0000256" key="2">
    <source>
        <dbReference type="ARBA" id="ARBA00022723"/>
    </source>
</evidence>
<evidence type="ECO:0000256" key="4">
    <source>
        <dbReference type="ARBA" id="ARBA00022833"/>
    </source>
</evidence>
<dbReference type="OrthoDB" id="2402896at2759"/>
<dbReference type="Proteomes" id="UP000189703">
    <property type="component" value="Unplaced"/>
</dbReference>
<comment type="similarity">
    <text evidence="1 6">Belongs to the FHY3/FAR1 family.</text>
</comment>
<dbReference type="InterPro" id="IPR004330">
    <property type="entry name" value="FAR1_DNA_bnd_dom"/>
</dbReference>
<dbReference type="InterPro" id="IPR007527">
    <property type="entry name" value="Znf_SWIM"/>
</dbReference>
<evidence type="ECO:0000259" key="8">
    <source>
        <dbReference type="PROSITE" id="PS50966"/>
    </source>
</evidence>
<keyword evidence="2 6" id="KW-0479">Metal-binding</keyword>
<reference evidence="10" key="1">
    <citation type="submission" date="2025-08" db="UniProtKB">
        <authorList>
            <consortium name="RefSeq"/>
        </authorList>
    </citation>
    <scope>IDENTIFICATION</scope>
</reference>
<comment type="function">
    <text evidence="6">Putative transcription activator involved in regulating light control of development.</text>
</comment>
<evidence type="ECO:0000256" key="3">
    <source>
        <dbReference type="ARBA" id="ARBA00022771"/>
    </source>
</evidence>
<evidence type="ECO:0000313" key="10">
    <source>
        <dbReference type="RefSeq" id="XP_010266716.1"/>
    </source>
</evidence>
<organism evidence="9 10">
    <name type="scientific">Nelumbo nucifera</name>
    <name type="common">Sacred lotus</name>
    <dbReference type="NCBI Taxonomy" id="4432"/>
    <lineage>
        <taxon>Eukaryota</taxon>
        <taxon>Viridiplantae</taxon>
        <taxon>Streptophyta</taxon>
        <taxon>Embryophyta</taxon>
        <taxon>Tracheophyta</taxon>
        <taxon>Spermatophyta</taxon>
        <taxon>Magnoliopsida</taxon>
        <taxon>Proteales</taxon>
        <taxon>Nelumbonaceae</taxon>
        <taxon>Nelumbo</taxon>
    </lineage>
</organism>
<dbReference type="InterPro" id="IPR031052">
    <property type="entry name" value="FHY3/FAR1"/>
</dbReference>
<evidence type="ECO:0000313" key="9">
    <source>
        <dbReference type="Proteomes" id="UP000189703"/>
    </source>
</evidence>
<protein>
    <recommendedName>
        <fullName evidence="6">Protein FAR1-RELATED SEQUENCE</fullName>
    </recommendedName>
</protein>
<dbReference type="InterPro" id="IPR018289">
    <property type="entry name" value="MULE_transposase_dom"/>
</dbReference>
<evidence type="ECO:0000256" key="7">
    <source>
        <dbReference type="SAM" id="MobiDB-lite"/>
    </source>
</evidence>
<keyword evidence="9" id="KW-1185">Reference proteome</keyword>
<accession>A0A1U8AL28</accession>
<feature type="compositionally biased region" description="Polar residues" evidence="7">
    <location>
        <begin position="733"/>
        <end position="746"/>
    </location>
</feature>
<dbReference type="InParanoid" id="A0A1U8AL28"/>
<dbReference type="PANTHER" id="PTHR31669:SF299">
    <property type="entry name" value="PROTEIN FAR1-RELATED SEQUENCE"/>
    <property type="match status" value="1"/>
</dbReference>
<feature type="region of interest" description="Disordered" evidence="7">
    <location>
        <begin position="733"/>
        <end position="754"/>
    </location>
</feature>
<dbReference type="AlphaFoldDB" id="A0A1U8AL28"/>
<dbReference type="GO" id="GO:0008270">
    <property type="term" value="F:zinc ion binding"/>
    <property type="evidence" value="ECO:0007669"/>
    <property type="project" value="UniProtKB-UniRule"/>
</dbReference>
<dbReference type="STRING" id="4432.A0A1U8AL28"/>
<feature type="domain" description="SWIM-type" evidence="8">
    <location>
        <begin position="566"/>
        <end position="613"/>
    </location>
</feature>
<dbReference type="OMA" id="CGHENVE"/>
<sequence>MEVGPHSMPDGDKHCIANNLPKENEPAEPIELDKGKCIADDLSRLEDQQSLDTIIKEKLKERCALIPEELTPKVGMVFKTEEEAYDFYNVYAGKVGFSTRKSNRNLCPITGVVKFRRFCCSKEGKRTEDKRRINAKHRRPETRCGCMAELKISLREDGFFHVVSFNETHNHIIATPDKVHMLRSQRKLFEAQATQTKMTNKSGITSKASRELMSENVCGHENVEFISSDLKNYLHSYRSGNMEKGEAGGFLQYFQDMQSKDPSFVYAIQLDQAELITNLFWADAQMIIDYGHFGDVVLFDTTYRTNNEHRPFALFVGVNSYKQSIVFGVAMLYDETPNTFEWLFKTFIKTMGGKKPKTILIDDDAAMVNAINLVLPESHHQLCVWHIFQNARKHLSDVFEKFKTFSKDFGSCLYDYEDVSEFENAWENMINKYNIQDNDWLQKLYSKRHRWDLVFGRETFCADISTTQRNESMSNRLKKYLQIKYDLSEFLQHFERVIAEKRYEELKAEFATTQNIPTLIMQVDILNFASQIYTPPIFSMFYNEVWQQLNCSIEEDHVVTGTMTEYVVSVSGKNHQHKVAFDSVDDSVSCSCKKFEHVGILCGHALKVLDYRRIKTIPSRYILKRWTIDAKVTAVEAFCGSTILSDRSLMATLRYKEMYRLFIQIANKAALAEDTYKVVMEIAEKLLKEVTGCLKHMTFDQSFVASEGMEVETNDTTSLPCKDLDHINDASSNNVISAEGGTSNVHSLKRPSRN</sequence>
<dbReference type="RefSeq" id="XP_010266716.1">
    <property type="nucleotide sequence ID" value="XM_010268414.2"/>
</dbReference>
<dbReference type="GeneID" id="104604157"/>
<dbReference type="GO" id="GO:0005634">
    <property type="term" value="C:nucleus"/>
    <property type="evidence" value="ECO:0007669"/>
    <property type="project" value="UniProtKB-SubCell"/>
</dbReference>
<dbReference type="Pfam" id="PF03101">
    <property type="entry name" value="FAR1"/>
    <property type="match status" value="1"/>
</dbReference>
<dbReference type="PROSITE" id="PS50966">
    <property type="entry name" value="ZF_SWIM"/>
    <property type="match status" value="1"/>
</dbReference>
<proteinExistence type="inferred from homology"/>
<evidence type="ECO:0000256" key="1">
    <source>
        <dbReference type="ARBA" id="ARBA00005889"/>
    </source>
</evidence>
<dbReference type="SMART" id="SM00575">
    <property type="entry name" value="ZnF_PMZ"/>
    <property type="match status" value="1"/>
</dbReference>
<dbReference type="eggNOG" id="ENOG502QVUC">
    <property type="taxonomic scope" value="Eukaryota"/>
</dbReference>
<dbReference type="PANTHER" id="PTHR31669">
    <property type="entry name" value="PROTEIN FAR1-RELATED SEQUENCE 10-RELATED"/>
    <property type="match status" value="1"/>
</dbReference>
<dbReference type="Pfam" id="PF10551">
    <property type="entry name" value="MULE"/>
    <property type="match status" value="1"/>
</dbReference>
<keyword evidence="3 5" id="KW-0863">Zinc-finger</keyword>
<keyword evidence="6" id="KW-0539">Nucleus</keyword>
<dbReference type="KEGG" id="nnu:104604157"/>
<dbReference type="GO" id="GO:0006355">
    <property type="term" value="P:regulation of DNA-templated transcription"/>
    <property type="evidence" value="ECO:0007669"/>
    <property type="project" value="UniProtKB-UniRule"/>
</dbReference>
<keyword evidence="4 6" id="KW-0862">Zinc</keyword>
<dbReference type="InterPro" id="IPR006564">
    <property type="entry name" value="Znf_PMZ"/>
</dbReference>
<comment type="subcellular location">
    <subcellularLocation>
        <location evidence="6">Nucleus</location>
    </subcellularLocation>
</comment>
<evidence type="ECO:0000256" key="6">
    <source>
        <dbReference type="RuleBase" id="RU367018"/>
    </source>
</evidence>
<name>A0A1U8AL28_NELNU</name>
<evidence type="ECO:0000256" key="5">
    <source>
        <dbReference type="PROSITE-ProRule" id="PRU00325"/>
    </source>
</evidence>